<evidence type="ECO:0008006" key="5">
    <source>
        <dbReference type="Google" id="ProtNLM"/>
    </source>
</evidence>
<feature type="transmembrane region" description="Helical" evidence="1">
    <location>
        <begin position="350"/>
        <end position="368"/>
    </location>
</feature>
<keyword evidence="1" id="KW-0472">Membrane</keyword>
<evidence type="ECO:0000313" key="4">
    <source>
        <dbReference type="Proteomes" id="UP001152797"/>
    </source>
</evidence>
<comment type="caution">
    <text evidence="2">The sequence shown here is derived from an EMBL/GenBank/DDBJ whole genome shotgun (WGS) entry which is preliminary data.</text>
</comment>
<name>A0A9P1C932_9DINO</name>
<evidence type="ECO:0000313" key="3">
    <source>
        <dbReference type="EMBL" id="CAL4774581.1"/>
    </source>
</evidence>
<accession>A0A9P1C932</accession>
<organism evidence="2">
    <name type="scientific">Cladocopium goreaui</name>
    <dbReference type="NCBI Taxonomy" id="2562237"/>
    <lineage>
        <taxon>Eukaryota</taxon>
        <taxon>Sar</taxon>
        <taxon>Alveolata</taxon>
        <taxon>Dinophyceae</taxon>
        <taxon>Suessiales</taxon>
        <taxon>Symbiodiniaceae</taxon>
        <taxon>Cladocopium</taxon>
    </lineage>
</organism>
<keyword evidence="4" id="KW-1185">Reference proteome</keyword>
<evidence type="ECO:0000313" key="2">
    <source>
        <dbReference type="EMBL" id="CAI3987269.1"/>
    </source>
</evidence>
<dbReference type="Proteomes" id="UP001152797">
    <property type="component" value="Unassembled WGS sequence"/>
</dbReference>
<sequence length="369" mass="40296">MSDNMVVEQAWALVENHFDLQELFGEVGRLFLEEQAAKKCLHTMAISMSVLAGLAPLANGAQVRIWTEPTPLVLATVLINPPQSRKSQTTSLLRELGTVIDQTCHERERARVLQRHPAAEEDIQTETLPSNVLEGFTPEAFFEAVSGDYSVKKKSGRVWGPGGYGRLANVDEVYPSFLAFGLLTGNDANKSSHGKSPAGINSATSLLNRFFQTGGSSRLTRTGGAYGSAAACSVSFALVGNAHPTTALAMLAGTSGCHVAAAHERILFYSCPRIQPHSPVPDAVRVSGPRYIWTDMPEELAELAGLTELLRDPERAVAAVRPDYDRPMLQGGEAYTFSLRSDHAHLTECLALSDIYIYIFIYIYIYFFI</sequence>
<proteinExistence type="predicted"/>
<reference evidence="2" key="1">
    <citation type="submission" date="2022-10" db="EMBL/GenBank/DDBJ databases">
        <authorList>
            <person name="Chen Y."/>
            <person name="Dougan E. K."/>
            <person name="Chan C."/>
            <person name="Rhodes N."/>
            <person name="Thang M."/>
        </authorList>
    </citation>
    <scope>NUCLEOTIDE SEQUENCE</scope>
</reference>
<keyword evidence="1" id="KW-0812">Transmembrane</keyword>
<dbReference type="EMBL" id="CAMXCT010001149">
    <property type="protein sequence ID" value="CAI3987269.1"/>
    <property type="molecule type" value="Genomic_DNA"/>
</dbReference>
<gene>
    <name evidence="2" type="ORF">C1SCF055_LOCUS14557</name>
</gene>
<dbReference type="EMBL" id="CAMXCT030001149">
    <property type="protein sequence ID" value="CAL4774581.1"/>
    <property type="molecule type" value="Genomic_DNA"/>
</dbReference>
<dbReference type="EMBL" id="CAMXCT020001149">
    <property type="protein sequence ID" value="CAL1140644.1"/>
    <property type="molecule type" value="Genomic_DNA"/>
</dbReference>
<evidence type="ECO:0000256" key="1">
    <source>
        <dbReference type="SAM" id="Phobius"/>
    </source>
</evidence>
<protein>
    <recommendedName>
        <fullName evidence="5">DUF3987 domain-containing protein</fullName>
    </recommendedName>
</protein>
<dbReference type="AlphaFoldDB" id="A0A9P1C932"/>
<keyword evidence="1" id="KW-1133">Transmembrane helix</keyword>
<reference evidence="3 4" key="2">
    <citation type="submission" date="2024-05" db="EMBL/GenBank/DDBJ databases">
        <authorList>
            <person name="Chen Y."/>
            <person name="Shah S."/>
            <person name="Dougan E. K."/>
            <person name="Thang M."/>
            <person name="Chan C."/>
        </authorList>
    </citation>
    <scope>NUCLEOTIDE SEQUENCE [LARGE SCALE GENOMIC DNA]</scope>
</reference>